<evidence type="ECO:0000256" key="1">
    <source>
        <dbReference type="SAM" id="MobiDB-lite"/>
    </source>
</evidence>
<protein>
    <submittedName>
        <fullName evidence="2">Uncharacterized protein</fullName>
    </submittedName>
</protein>
<name>A0ABP6PQE8_9ACTN</name>
<sequence>MLSWFIQYFPTSAQWYVGEIMGEADKYLDIPAQVTGEALRRSAITNGNLDAKTVEEFFSPCCRPVRAGELRAARTLGLLPRADHRTPAQSTCRGPSPPPPKTKHGKRPSGCVHRPRRNEPAAPGSPPSDAATEEVLPVG</sequence>
<gene>
    <name evidence="2" type="ORF">GCM10010451_38740</name>
</gene>
<dbReference type="EMBL" id="BAAAUH010000028">
    <property type="protein sequence ID" value="GAA3185721.1"/>
    <property type="molecule type" value="Genomic_DNA"/>
</dbReference>
<feature type="region of interest" description="Disordered" evidence="1">
    <location>
        <begin position="78"/>
        <end position="139"/>
    </location>
</feature>
<dbReference type="Proteomes" id="UP001501866">
    <property type="component" value="Unassembled WGS sequence"/>
</dbReference>
<reference evidence="3" key="1">
    <citation type="journal article" date="2019" name="Int. J. Syst. Evol. Microbiol.">
        <title>The Global Catalogue of Microorganisms (GCM) 10K type strain sequencing project: providing services to taxonomists for standard genome sequencing and annotation.</title>
        <authorList>
            <consortium name="The Broad Institute Genomics Platform"/>
            <consortium name="The Broad Institute Genome Sequencing Center for Infectious Disease"/>
            <person name="Wu L."/>
            <person name="Ma J."/>
        </authorList>
    </citation>
    <scope>NUCLEOTIDE SEQUENCE [LARGE SCALE GENOMIC DNA]</scope>
    <source>
        <strain evidence="3">JCM 9095</strain>
    </source>
</reference>
<evidence type="ECO:0000313" key="2">
    <source>
        <dbReference type="EMBL" id="GAA3185721.1"/>
    </source>
</evidence>
<comment type="caution">
    <text evidence="2">The sequence shown here is derived from an EMBL/GenBank/DDBJ whole genome shotgun (WGS) entry which is preliminary data.</text>
</comment>
<accession>A0ABP6PQE8</accession>
<proteinExistence type="predicted"/>
<evidence type="ECO:0000313" key="3">
    <source>
        <dbReference type="Proteomes" id="UP001501866"/>
    </source>
</evidence>
<organism evidence="2 3">
    <name type="scientific">Streptomyces virens</name>
    <dbReference type="NCBI Taxonomy" id="285572"/>
    <lineage>
        <taxon>Bacteria</taxon>
        <taxon>Bacillati</taxon>
        <taxon>Actinomycetota</taxon>
        <taxon>Actinomycetes</taxon>
        <taxon>Kitasatosporales</taxon>
        <taxon>Streptomycetaceae</taxon>
        <taxon>Streptomyces</taxon>
    </lineage>
</organism>
<keyword evidence="3" id="KW-1185">Reference proteome</keyword>